<dbReference type="Pfam" id="PF04313">
    <property type="entry name" value="HSDR_N"/>
    <property type="match status" value="1"/>
</dbReference>
<dbReference type="Gene3D" id="3.90.1570.30">
    <property type="match status" value="1"/>
</dbReference>
<keyword evidence="2" id="KW-0378">Hydrolase</keyword>
<dbReference type="InterPro" id="IPR007409">
    <property type="entry name" value="Restrct_endonuc_type1_HsdR_N"/>
</dbReference>
<dbReference type="GO" id="GO:0009035">
    <property type="term" value="F:type I site-specific deoxyribonuclease activity"/>
    <property type="evidence" value="ECO:0007669"/>
    <property type="project" value="UniProtKB-EC"/>
</dbReference>
<keyword evidence="2" id="KW-0255">Endonuclease</keyword>
<dbReference type="EMBL" id="MLAW01000003">
    <property type="protein sequence ID" value="OJJ27074.1"/>
    <property type="molecule type" value="Genomic_DNA"/>
</dbReference>
<accession>A0A1L9QWN0</accession>
<organism evidence="2 3">
    <name type="scientific">Roseofilum reptotaenium AO1-A</name>
    <dbReference type="NCBI Taxonomy" id="1925591"/>
    <lineage>
        <taxon>Bacteria</taxon>
        <taxon>Bacillati</taxon>
        <taxon>Cyanobacteriota</taxon>
        <taxon>Cyanophyceae</taxon>
        <taxon>Desertifilales</taxon>
        <taxon>Desertifilaceae</taxon>
        <taxon>Roseofilum</taxon>
    </lineage>
</organism>
<dbReference type="GO" id="GO:0005524">
    <property type="term" value="F:ATP binding"/>
    <property type="evidence" value="ECO:0007669"/>
    <property type="project" value="UniProtKB-KW"/>
</dbReference>
<keyword evidence="3" id="KW-1185">Reference proteome</keyword>
<protein>
    <submittedName>
        <fullName evidence="2">Type I restriction endonuclease subunit R</fullName>
    </submittedName>
</protein>
<proteinExistence type="predicted"/>
<evidence type="ECO:0000313" key="2">
    <source>
        <dbReference type="EMBL" id="OJJ27074.1"/>
    </source>
</evidence>
<evidence type="ECO:0000259" key="1">
    <source>
        <dbReference type="Pfam" id="PF04313"/>
    </source>
</evidence>
<name>A0A1L9QWN0_9CYAN</name>
<dbReference type="GO" id="GO:0009307">
    <property type="term" value="P:DNA restriction-modification system"/>
    <property type="evidence" value="ECO:0007669"/>
    <property type="project" value="UniProtKB-KW"/>
</dbReference>
<dbReference type="Proteomes" id="UP000183940">
    <property type="component" value="Unassembled WGS sequence"/>
</dbReference>
<dbReference type="GO" id="GO:0003677">
    <property type="term" value="F:DNA binding"/>
    <property type="evidence" value="ECO:0007669"/>
    <property type="project" value="UniProtKB-KW"/>
</dbReference>
<keyword evidence="2" id="KW-0540">Nuclease</keyword>
<evidence type="ECO:0000313" key="3">
    <source>
        <dbReference type="Proteomes" id="UP000183940"/>
    </source>
</evidence>
<dbReference type="AlphaFoldDB" id="A0A1L9QWN0"/>
<gene>
    <name evidence="2" type="ORF">BI308_03225</name>
</gene>
<sequence length="215" mass="24283">MSLTAIAQKITTIGEAEQHFNLVQTVDPNFFTEWQVDLPELTETEKTELDRIRARYRYHCSQGHLAEGLVNLVVLSPLLELAGFYDPPFQMKAEVAIEVNTYVSASEVSEEVLRGRIDFLVISQGIWIAVLESKSSQLNLDTAIPQTLAYMMANSHPEKPAFAMATNGGEFFFLKLSSQGMPQYDISRSFSLLPLRNELYEVLRVLKNLEPNIKP</sequence>
<reference evidence="2" key="1">
    <citation type="submission" date="2016-10" db="EMBL/GenBank/DDBJ databases">
        <title>CRISPR-Cas defence system in Roseofilum reptotaenium: evidence of a bacteriophage-cyanobacterium arms race in the coral black band disease.</title>
        <authorList>
            <person name="Buerger P."/>
            <person name="Wood-Charlson E.M."/>
            <person name="Weynberg K.D."/>
            <person name="Willis B."/>
            <person name="Van Oppen M.J."/>
        </authorList>
    </citation>
    <scope>NUCLEOTIDE SEQUENCE [LARGE SCALE GENOMIC DNA]</scope>
    <source>
        <strain evidence="2">AO1-A</strain>
    </source>
</reference>
<dbReference type="STRING" id="1925591.BI308_03225"/>
<comment type="caution">
    <text evidence="2">The sequence shown here is derived from an EMBL/GenBank/DDBJ whole genome shotgun (WGS) entry which is preliminary data.</text>
</comment>
<feature type="domain" description="Restriction endonuclease type I HsdR N-terminal" evidence="1">
    <location>
        <begin position="98"/>
        <end position="177"/>
    </location>
</feature>